<dbReference type="Gene3D" id="3.30.565.10">
    <property type="entry name" value="Histidine kinase-like ATPase, C-terminal domain"/>
    <property type="match status" value="1"/>
</dbReference>
<dbReference type="Proteomes" id="UP000503447">
    <property type="component" value="Chromosome"/>
</dbReference>
<dbReference type="EMBL" id="CP053452">
    <property type="protein sequence ID" value="QJW98526.1"/>
    <property type="molecule type" value="Genomic_DNA"/>
</dbReference>
<sequence>MLTIPRSLYELAPTTLASNRSERFDGAGYEVPSAHFAPPDRILLDRVYRAINGLPLLWNSMRHAPDYTALEDYVRRVEAEALMNDAKHLGEATRATGAYTPAVRNALHDIRGGGLTVFLGTAELLGMVPGDRDMIRRCVDAARDHAKIMRNLLPDIDPVVRAADEATKAHGIDHFTSKWDGMATQGPTGPVSVGVQCAFEGAISARCLETSSIDRVVYNYVNNAVRFAAGGAVTLWVFPVADGLTRWVVQNAIAPDQSAFLAEKAGPGFERLFAGGVTRGGTGVGLANCAEIVADCFGLPSPAEAVRHGYLGATTQGTDYHSWFHWPAYSPTTQRTDSRVVEQLTGVV</sequence>
<dbReference type="SUPFAM" id="SSF55874">
    <property type="entry name" value="ATPase domain of HSP90 chaperone/DNA topoisomerase II/histidine kinase"/>
    <property type="match status" value="1"/>
</dbReference>
<keyword evidence="2" id="KW-1185">Reference proteome</keyword>
<proteinExistence type="predicted"/>
<reference evidence="2" key="1">
    <citation type="submission" date="2020-05" db="EMBL/GenBank/DDBJ databases">
        <title>Frigoriglobus tundricola gen. nov., sp. nov., a psychrotolerant cellulolytic planctomycete of the family Gemmataceae with two divergent copies of 16S rRNA gene.</title>
        <authorList>
            <person name="Kulichevskaya I.S."/>
            <person name="Ivanova A.A."/>
            <person name="Naumoff D.G."/>
            <person name="Beletsky A.V."/>
            <person name="Rijpstra W.I.C."/>
            <person name="Sinninghe Damste J.S."/>
            <person name="Mardanov A.V."/>
            <person name="Ravin N.V."/>
            <person name="Dedysh S.N."/>
        </authorList>
    </citation>
    <scope>NUCLEOTIDE SEQUENCE [LARGE SCALE GENOMIC DNA]</scope>
    <source>
        <strain evidence="2">PL17</strain>
    </source>
</reference>
<organism evidence="1 2">
    <name type="scientific">Frigoriglobus tundricola</name>
    <dbReference type="NCBI Taxonomy" id="2774151"/>
    <lineage>
        <taxon>Bacteria</taxon>
        <taxon>Pseudomonadati</taxon>
        <taxon>Planctomycetota</taxon>
        <taxon>Planctomycetia</taxon>
        <taxon>Gemmatales</taxon>
        <taxon>Gemmataceae</taxon>
        <taxon>Frigoriglobus</taxon>
    </lineage>
</organism>
<protein>
    <submittedName>
        <fullName evidence="1">Uncharacterized protein</fullName>
    </submittedName>
</protein>
<evidence type="ECO:0000313" key="2">
    <source>
        <dbReference type="Proteomes" id="UP000503447"/>
    </source>
</evidence>
<accession>A0A6M5YYK1</accession>
<evidence type="ECO:0000313" key="1">
    <source>
        <dbReference type="EMBL" id="QJW98526.1"/>
    </source>
</evidence>
<dbReference type="KEGG" id="ftj:FTUN_6118"/>
<dbReference type="RefSeq" id="WP_171473682.1">
    <property type="nucleotide sequence ID" value="NZ_CP053452.2"/>
</dbReference>
<dbReference type="AlphaFoldDB" id="A0A6M5YYK1"/>
<gene>
    <name evidence="1" type="ORF">FTUN_6118</name>
</gene>
<name>A0A6M5YYK1_9BACT</name>
<dbReference type="InterPro" id="IPR036890">
    <property type="entry name" value="HATPase_C_sf"/>
</dbReference>